<evidence type="ECO:0000313" key="3">
    <source>
        <dbReference type="Proteomes" id="UP001140560"/>
    </source>
</evidence>
<evidence type="ECO:0000256" key="1">
    <source>
        <dbReference type="SAM" id="MobiDB-lite"/>
    </source>
</evidence>
<feature type="compositionally biased region" description="Low complexity" evidence="1">
    <location>
        <begin position="199"/>
        <end position="236"/>
    </location>
</feature>
<feature type="region of interest" description="Disordered" evidence="1">
    <location>
        <begin position="172"/>
        <end position="287"/>
    </location>
</feature>
<keyword evidence="3" id="KW-1185">Reference proteome</keyword>
<feature type="compositionally biased region" description="Polar residues" evidence="1">
    <location>
        <begin position="266"/>
        <end position="276"/>
    </location>
</feature>
<feature type="region of interest" description="Disordered" evidence="1">
    <location>
        <begin position="25"/>
        <end position="71"/>
    </location>
</feature>
<name>A0A9W8Y5Z9_9PLEO</name>
<sequence>MNFSRPLSQQNLGEAQKSLSLSLQVPNNGQQANGKVDPNLTANKHQDQQTVNTSLSNNTRSTLQIPPSKTPAKKMRYYANALSEEDKQALAVGEKNHNHKEWTGKDLVNHHEARKSLVPSSGLSKPQKNKALAEIEQDRQQSRRSLFLPKIADKVRQYTKLPWIKVTSEDVDAKPIESESESTPTDTPPQHASRSMVDLRSSFASSSASSSASSPAAAGASPPQLSPPALLSPLVLSDHRGPQHHASHARASSSDAADYFSRHPQRTFSFTSISPPATSPRRARERSPLANEVPAFQHNPDVTFDKFLAPHKMGKGETYWNSGNAKVVKEKKSLRRLSKMPSMPILRKRKGAGEEGGESSAPTSPE</sequence>
<evidence type="ECO:0000313" key="2">
    <source>
        <dbReference type="EMBL" id="KAJ4368825.1"/>
    </source>
</evidence>
<dbReference type="OrthoDB" id="3769170at2759"/>
<feature type="compositionally biased region" description="Polar residues" evidence="1">
    <location>
        <begin position="181"/>
        <end position="193"/>
    </location>
</feature>
<dbReference type="Proteomes" id="UP001140560">
    <property type="component" value="Unassembled WGS sequence"/>
</dbReference>
<protein>
    <submittedName>
        <fullName evidence="2">Uncharacterized protein</fullName>
    </submittedName>
</protein>
<gene>
    <name evidence="2" type="ORF">N0V83_005907</name>
</gene>
<feature type="compositionally biased region" description="Low complexity" evidence="1">
    <location>
        <begin position="249"/>
        <end position="258"/>
    </location>
</feature>
<comment type="caution">
    <text evidence="2">The sequence shown here is derived from an EMBL/GenBank/DDBJ whole genome shotgun (WGS) entry which is preliminary data.</text>
</comment>
<proteinExistence type="predicted"/>
<accession>A0A9W8Y5Z9</accession>
<feature type="compositionally biased region" description="Polar residues" evidence="1">
    <location>
        <begin position="40"/>
        <end position="67"/>
    </location>
</feature>
<dbReference type="EMBL" id="JAPEUY010000010">
    <property type="protein sequence ID" value="KAJ4368825.1"/>
    <property type="molecule type" value="Genomic_DNA"/>
</dbReference>
<reference evidence="2" key="1">
    <citation type="submission" date="2022-10" db="EMBL/GenBank/DDBJ databases">
        <title>Tapping the CABI collections for fungal endophytes: first genome assemblies for Collariella, Neodidymelliopsis, Ascochyta clinopodiicola, Didymella pomorum, Didymosphaeria variabile, Neocosmospora piperis and Neocucurbitaria cava.</title>
        <authorList>
            <person name="Hill R."/>
        </authorList>
    </citation>
    <scope>NUCLEOTIDE SEQUENCE</scope>
    <source>
        <strain evidence="2">IMI 356814</strain>
    </source>
</reference>
<organism evidence="2 3">
    <name type="scientific">Neocucurbitaria cava</name>
    <dbReference type="NCBI Taxonomy" id="798079"/>
    <lineage>
        <taxon>Eukaryota</taxon>
        <taxon>Fungi</taxon>
        <taxon>Dikarya</taxon>
        <taxon>Ascomycota</taxon>
        <taxon>Pezizomycotina</taxon>
        <taxon>Dothideomycetes</taxon>
        <taxon>Pleosporomycetidae</taxon>
        <taxon>Pleosporales</taxon>
        <taxon>Pleosporineae</taxon>
        <taxon>Cucurbitariaceae</taxon>
        <taxon>Neocucurbitaria</taxon>
    </lineage>
</organism>
<dbReference type="AlphaFoldDB" id="A0A9W8Y5Z9"/>
<feature type="compositionally biased region" description="Basic and acidic residues" evidence="1">
    <location>
        <begin position="131"/>
        <end position="141"/>
    </location>
</feature>
<feature type="region of interest" description="Disordered" evidence="1">
    <location>
        <begin position="113"/>
        <end position="141"/>
    </location>
</feature>
<feature type="region of interest" description="Disordered" evidence="1">
    <location>
        <begin position="335"/>
        <end position="366"/>
    </location>
</feature>